<evidence type="ECO:0000313" key="1">
    <source>
        <dbReference type="EMBL" id="GBM19580.1"/>
    </source>
</evidence>
<sequence length="110" mass="12500">MDPNSKQDHTRDKFFYQNSQLQVGSKKCSRQVLLLKIPTPRMCGSLMVSYRARGRRVPDSKPDCTKHLLRLRDWCTTNLTPSTKPLPAGVAWKFGERALPQVPSSLSDLD</sequence>
<accession>A0A4Y2DRX3</accession>
<gene>
    <name evidence="1" type="ORF">AVEN_378_1</name>
</gene>
<keyword evidence="2" id="KW-1185">Reference proteome</keyword>
<comment type="caution">
    <text evidence="1">The sequence shown here is derived from an EMBL/GenBank/DDBJ whole genome shotgun (WGS) entry which is preliminary data.</text>
</comment>
<organism evidence="1 2">
    <name type="scientific">Araneus ventricosus</name>
    <name type="common">Orbweaver spider</name>
    <name type="synonym">Epeira ventricosa</name>
    <dbReference type="NCBI Taxonomy" id="182803"/>
    <lineage>
        <taxon>Eukaryota</taxon>
        <taxon>Metazoa</taxon>
        <taxon>Ecdysozoa</taxon>
        <taxon>Arthropoda</taxon>
        <taxon>Chelicerata</taxon>
        <taxon>Arachnida</taxon>
        <taxon>Araneae</taxon>
        <taxon>Araneomorphae</taxon>
        <taxon>Entelegynae</taxon>
        <taxon>Araneoidea</taxon>
        <taxon>Araneidae</taxon>
        <taxon>Araneus</taxon>
    </lineage>
</organism>
<evidence type="ECO:0000313" key="2">
    <source>
        <dbReference type="Proteomes" id="UP000499080"/>
    </source>
</evidence>
<dbReference type="Proteomes" id="UP000499080">
    <property type="component" value="Unassembled WGS sequence"/>
</dbReference>
<proteinExistence type="predicted"/>
<protein>
    <submittedName>
        <fullName evidence="1">Uncharacterized protein</fullName>
    </submittedName>
</protein>
<reference evidence="1 2" key="1">
    <citation type="journal article" date="2019" name="Sci. Rep.">
        <title>Orb-weaving spider Araneus ventricosus genome elucidates the spidroin gene catalogue.</title>
        <authorList>
            <person name="Kono N."/>
            <person name="Nakamura H."/>
            <person name="Ohtoshi R."/>
            <person name="Moran D.A.P."/>
            <person name="Shinohara A."/>
            <person name="Yoshida Y."/>
            <person name="Fujiwara M."/>
            <person name="Mori M."/>
            <person name="Tomita M."/>
            <person name="Arakawa K."/>
        </authorList>
    </citation>
    <scope>NUCLEOTIDE SEQUENCE [LARGE SCALE GENOMIC DNA]</scope>
</reference>
<name>A0A4Y2DRX3_ARAVE</name>
<dbReference type="EMBL" id="BGPR01000426">
    <property type="protein sequence ID" value="GBM19580.1"/>
    <property type="molecule type" value="Genomic_DNA"/>
</dbReference>
<dbReference type="AlphaFoldDB" id="A0A4Y2DRX3"/>